<protein>
    <recommendedName>
        <fullName evidence="11">Nondiscriminating glutamyl-tRNA synthetase EARS2, mitochondrial</fullName>
        <ecNumber evidence="3">6.1.1.17</ecNumber>
        <ecNumber evidence="10">6.1.1.24</ecNumber>
    </recommendedName>
    <alternativeName>
        <fullName evidence="13">Glutamate--tRNA(Gln) ligase EARS2, mitochondrial</fullName>
    </alternativeName>
    <alternativeName>
        <fullName evidence="9">Glutamyl-tRNA synthetase</fullName>
    </alternativeName>
    <alternativeName>
        <fullName evidence="12">Mitochondrial glutamyl-tRNA synthetase</fullName>
    </alternativeName>
</protein>
<evidence type="ECO:0000256" key="5">
    <source>
        <dbReference type="ARBA" id="ARBA00022741"/>
    </source>
</evidence>
<keyword evidence="4 17" id="KW-0436">Ligase</keyword>
<evidence type="ECO:0000256" key="18">
    <source>
        <dbReference type="SAM" id="MobiDB-lite"/>
    </source>
</evidence>
<dbReference type="GO" id="GO:0005739">
    <property type="term" value="C:mitochondrion"/>
    <property type="evidence" value="ECO:0007669"/>
    <property type="project" value="UniProtKB-SubCell"/>
</dbReference>
<evidence type="ECO:0000256" key="16">
    <source>
        <dbReference type="ARBA" id="ARBA00047689"/>
    </source>
</evidence>
<evidence type="ECO:0000313" key="21">
    <source>
        <dbReference type="Proteomes" id="UP000024635"/>
    </source>
</evidence>
<keyword evidence="5 17" id="KW-0547">Nucleotide-binding</keyword>
<comment type="caution">
    <text evidence="20">The sequence shown here is derived from an EMBL/GenBank/DDBJ whole genome shotgun (WGS) entry which is preliminary data.</text>
</comment>
<evidence type="ECO:0000256" key="3">
    <source>
        <dbReference type="ARBA" id="ARBA00012835"/>
    </source>
</evidence>
<gene>
    <name evidence="20" type="primary">Acey_s0085.g1854</name>
    <name evidence="20" type="synonym">Acey-ears-2</name>
    <name evidence="20" type="ORF">Y032_0085g1854</name>
</gene>
<evidence type="ECO:0000256" key="6">
    <source>
        <dbReference type="ARBA" id="ARBA00022840"/>
    </source>
</evidence>
<dbReference type="FunFam" id="3.40.50.620:FF:000045">
    <property type="entry name" value="Glutamate--tRNA ligase, mitochondrial"/>
    <property type="match status" value="1"/>
</dbReference>
<keyword evidence="6 17" id="KW-0067">ATP-binding</keyword>
<organism evidence="20 21">
    <name type="scientific">Ancylostoma ceylanicum</name>
    <dbReference type="NCBI Taxonomy" id="53326"/>
    <lineage>
        <taxon>Eukaryota</taxon>
        <taxon>Metazoa</taxon>
        <taxon>Ecdysozoa</taxon>
        <taxon>Nematoda</taxon>
        <taxon>Chromadorea</taxon>
        <taxon>Rhabditida</taxon>
        <taxon>Rhabditina</taxon>
        <taxon>Rhabditomorpha</taxon>
        <taxon>Strongyloidea</taxon>
        <taxon>Ancylostomatidae</taxon>
        <taxon>Ancylostomatinae</taxon>
        <taxon>Ancylostoma</taxon>
    </lineage>
</organism>
<dbReference type="PANTHER" id="PTHR43311:SF2">
    <property type="entry name" value="GLUTAMATE--TRNA LIGASE, MITOCHONDRIAL-RELATED"/>
    <property type="match status" value="1"/>
</dbReference>
<sequence>MVKQTHRRRRWKQRSDVVMRNNEERAGSAEALNNSAGAKLIRVGEGVGKFERSHAAVKPFQDRRKRKQRTADVLESAAVLPTNRMSVATAGTACSKCGRFPEMRMDEENGSNKQPVAKSSAGAKLLRAGEVDRGHAPIQPKKSRAERGRPRKARQKERTQSGKILCSRTLLVTGEQLGLRCARDISGQMDEVRVRFAPSPTGHLHLGGLRTALYNFLFARHHKGCFILRIEDTDRARIVPGSAAEIERVLTHYGLHYDEGPSKGGPFGPYVQSERLSLYKDAANQLIDSGHAYRCFCSEDRLSLLRKDAIRRNTVPKYDMKCRSLSKEESKSRAMDDEPFVVRFKLDRQDVFFEDDVYGHIEQCIDESDMVLLKTDGYPTYHLANIVDDRAMQISHVIRGMEWLSSTGKHVLLYKAFGWKHPRWLHLPLITRDGKKKLSKRDKDAFVDYYERDLGALPGAVLNTLIRNGSGIRGFDTAHLYSLEEMIELFDENEIGRRSLQLDQECLERYGRMSMQAADIDTMLIPAVNDLIKRDLPSIVEPDNEYLRKVMEFLKLNEEKFAFLSSLTKGDFRWFLSKPASAERVISMFDRDAALEALTHLQECESLEIDSLKRLAEELGWAYTKFLALIRVTLIDSSKGPPIKELVSFFGVSECQLRFRQMVEFLRSHSKCTSKQINL</sequence>
<dbReference type="GO" id="GO:0005524">
    <property type="term" value="F:ATP binding"/>
    <property type="evidence" value="ECO:0007669"/>
    <property type="project" value="UniProtKB-KW"/>
</dbReference>
<dbReference type="SUPFAM" id="SSF52374">
    <property type="entry name" value="Nucleotidylyl transferase"/>
    <property type="match status" value="1"/>
</dbReference>
<dbReference type="InterPro" id="IPR033910">
    <property type="entry name" value="GluRS_core"/>
</dbReference>
<dbReference type="GO" id="GO:0008270">
    <property type="term" value="F:zinc ion binding"/>
    <property type="evidence" value="ECO:0007669"/>
    <property type="project" value="InterPro"/>
</dbReference>
<evidence type="ECO:0000256" key="13">
    <source>
        <dbReference type="ARBA" id="ARBA00044313"/>
    </source>
</evidence>
<comment type="similarity">
    <text evidence="2">Belongs to the class-I aminoacyl-tRNA synthetase family. Glutamate--tRNA ligase type 1 subfamily.</text>
</comment>
<comment type="catalytic activity">
    <reaction evidence="16">
        <text>tRNA(Gln) + L-glutamate + ATP = L-glutamyl-tRNA(Gln) + AMP + diphosphate</text>
        <dbReference type="Rhea" id="RHEA:64612"/>
        <dbReference type="Rhea" id="RHEA-COMP:9662"/>
        <dbReference type="Rhea" id="RHEA-COMP:9684"/>
        <dbReference type="ChEBI" id="CHEBI:29985"/>
        <dbReference type="ChEBI" id="CHEBI:30616"/>
        <dbReference type="ChEBI" id="CHEBI:33019"/>
        <dbReference type="ChEBI" id="CHEBI:78442"/>
        <dbReference type="ChEBI" id="CHEBI:78520"/>
        <dbReference type="ChEBI" id="CHEBI:456215"/>
    </reaction>
    <physiologicalReaction direction="left-to-right" evidence="16">
        <dbReference type="Rhea" id="RHEA:64613"/>
    </physiologicalReaction>
</comment>
<evidence type="ECO:0000256" key="9">
    <source>
        <dbReference type="ARBA" id="ARBA00030865"/>
    </source>
</evidence>
<dbReference type="Gene3D" id="1.10.10.350">
    <property type="match status" value="1"/>
</dbReference>
<dbReference type="PANTHER" id="PTHR43311">
    <property type="entry name" value="GLUTAMATE--TRNA LIGASE"/>
    <property type="match status" value="1"/>
</dbReference>
<evidence type="ECO:0000256" key="4">
    <source>
        <dbReference type="ARBA" id="ARBA00022598"/>
    </source>
</evidence>
<dbReference type="EC" id="6.1.1.17" evidence="3"/>
<comment type="catalytic activity">
    <reaction evidence="15">
        <text>tRNA(Glx) + L-glutamate + ATP = L-glutamyl-tRNA(Glx) + AMP + diphosphate</text>
        <dbReference type="Rhea" id="RHEA:18397"/>
        <dbReference type="Rhea" id="RHEA-COMP:9713"/>
        <dbReference type="Rhea" id="RHEA-COMP:9716"/>
        <dbReference type="ChEBI" id="CHEBI:29985"/>
        <dbReference type="ChEBI" id="CHEBI:30616"/>
        <dbReference type="ChEBI" id="CHEBI:33019"/>
        <dbReference type="ChEBI" id="CHEBI:78442"/>
        <dbReference type="ChEBI" id="CHEBI:78520"/>
        <dbReference type="ChEBI" id="CHEBI:456215"/>
        <dbReference type="EC" id="6.1.1.24"/>
    </reaction>
    <physiologicalReaction direction="left-to-right" evidence="15">
        <dbReference type="Rhea" id="RHEA:18398"/>
    </physiologicalReaction>
</comment>
<evidence type="ECO:0000256" key="11">
    <source>
        <dbReference type="ARBA" id="ARBA00044142"/>
    </source>
</evidence>
<evidence type="ECO:0000256" key="10">
    <source>
        <dbReference type="ARBA" id="ARBA00044054"/>
    </source>
</evidence>
<feature type="domain" description="Glutamyl/glutaminyl-tRNA synthetase class Ib catalytic" evidence="19">
    <location>
        <begin position="191"/>
        <end position="496"/>
    </location>
</feature>
<dbReference type="SUPFAM" id="SSF48163">
    <property type="entry name" value="An anticodon-binding domain of class I aminoacyl-tRNA synthetases"/>
    <property type="match status" value="1"/>
</dbReference>
<evidence type="ECO:0000256" key="12">
    <source>
        <dbReference type="ARBA" id="ARBA00044251"/>
    </source>
</evidence>
<evidence type="ECO:0000256" key="1">
    <source>
        <dbReference type="ARBA" id="ARBA00004173"/>
    </source>
</evidence>
<dbReference type="Gene3D" id="3.40.50.620">
    <property type="entry name" value="HUPs"/>
    <property type="match status" value="1"/>
</dbReference>
<dbReference type="HAMAP" id="MF_00022">
    <property type="entry name" value="Glu_tRNA_synth_type1"/>
    <property type="match status" value="1"/>
</dbReference>
<comment type="catalytic activity">
    <reaction evidence="14">
        <text>tRNA(Glu) + L-glutamate + ATP = L-glutamyl-tRNA(Glu) + AMP + diphosphate</text>
        <dbReference type="Rhea" id="RHEA:23540"/>
        <dbReference type="Rhea" id="RHEA-COMP:9663"/>
        <dbReference type="Rhea" id="RHEA-COMP:9680"/>
        <dbReference type="ChEBI" id="CHEBI:29985"/>
        <dbReference type="ChEBI" id="CHEBI:30616"/>
        <dbReference type="ChEBI" id="CHEBI:33019"/>
        <dbReference type="ChEBI" id="CHEBI:78442"/>
        <dbReference type="ChEBI" id="CHEBI:78520"/>
        <dbReference type="ChEBI" id="CHEBI:456215"/>
        <dbReference type="EC" id="6.1.1.17"/>
    </reaction>
    <physiologicalReaction direction="left-to-right" evidence="14">
        <dbReference type="Rhea" id="RHEA:23541"/>
    </physiologicalReaction>
</comment>
<keyword evidence="8 17" id="KW-0030">Aminoacyl-tRNA synthetase</keyword>
<dbReference type="InterPro" id="IPR008925">
    <property type="entry name" value="aa_tRNA-synth_I_cd-bd_sf"/>
</dbReference>
<comment type="subcellular location">
    <subcellularLocation>
        <location evidence="1">Mitochondrion</location>
    </subcellularLocation>
</comment>
<dbReference type="Proteomes" id="UP000024635">
    <property type="component" value="Unassembled WGS sequence"/>
</dbReference>
<dbReference type="InterPro" id="IPR014729">
    <property type="entry name" value="Rossmann-like_a/b/a_fold"/>
</dbReference>
<evidence type="ECO:0000256" key="8">
    <source>
        <dbReference type="ARBA" id="ARBA00023146"/>
    </source>
</evidence>
<accession>A0A016TQI1</accession>
<evidence type="ECO:0000256" key="15">
    <source>
        <dbReference type="ARBA" id="ARBA00047479"/>
    </source>
</evidence>
<dbReference type="InterPro" id="IPR020751">
    <property type="entry name" value="aa-tRNA-synth_I_codon-bd_sub2"/>
</dbReference>
<feature type="compositionally biased region" description="Basic residues" evidence="18">
    <location>
        <begin position="1"/>
        <end position="12"/>
    </location>
</feature>
<dbReference type="InterPro" id="IPR001412">
    <property type="entry name" value="aa-tRNA-synth_I_CS"/>
</dbReference>
<dbReference type="GO" id="GO:0050561">
    <property type="term" value="F:glutamate-tRNA(Gln) ligase activity"/>
    <property type="evidence" value="ECO:0007669"/>
    <property type="project" value="UniProtKB-EC"/>
</dbReference>
<evidence type="ECO:0000313" key="20">
    <source>
        <dbReference type="EMBL" id="EYC04902.1"/>
    </source>
</evidence>
<keyword evidence="21" id="KW-1185">Reference proteome</keyword>
<evidence type="ECO:0000256" key="14">
    <source>
        <dbReference type="ARBA" id="ARBA00047366"/>
    </source>
</evidence>
<dbReference type="InterPro" id="IPR000924">
    <property type="entry name" value="Glu/Gln-tRNA-synth"/>
</dbReference>
<dbReference type="EMBL" id="JARK01001421">
    <property type="protein sequence ID" value="EYC04902.1"/>
    <property type="molecule type" value="Genomic_DNA"/>
</dbReference>
<dbReference type="InterPro" id="IPR049940">
    <property type="entry name" value="GluQ/Sye"/>
</dbReference>
<dbReference type="InterPro" id="IPR004527">
    <property type="entry name" value="Glu-tRNA-ligase_bac/mito"/>
</dbReference>
<dbReference type="PROSITE" id="PS00178">
    <property type="entry name" value="AA_TRNA_LIGASE_I"/>
    <property type="match status" value="1"/>
</dbReference>
<dbReference type="PRINTS" id="PR00987">
    <property type="entry name" value="TRNASYNTHGLU"/>
</dbReference>
<dbReference type="CDD" id="cd00808">
    <property type="entry name" value="GluRS_core"/>
    <property type="match status" value="1"/>
</dbReference>
<evidence type="ECO:0000256" key="17">
    <source>
        <dbReference type="RuleBase" id="RU363037"/>
    </source>
</evidence>
<evidence type="ECO:0000259" key="19">
    <source>
        <dbReference type="Pfam" id="PF00749"/>
    </source>
</evidence>
<dbReference type="EC" id="6.1.1.24" evidence="10"/>
<dbReference type="GO" id="GO:0004818">
    <property type="term" value="F:glutamate-tRNA ligase activity"/>
    <property type="evidence" value="ECO:0007669"/>
    <property type="project" value="UniProtKB-EC"/>
</dbReference>
<keyword evidence="7 17" id="KW-0648">Protein biosynthesis</keyword>
<dbReference type="InterPro" id="IPR020058">
    <property type="entry name" value="Glu/Gln-tRNA-synth_Ib_cat-dom"/>
</dbReference>
<feature type="region of interest" description="Disordered" evidence="18">
    <location>
        <begin position="128"/>
        <end position="161"/>
    </location>
</feature>
<dbReference type="AlphaFoldDB" id="A0A016TQI1"/>
<dbReference type="OrthoDB" id="428822at2759"/>
<dbReference type="Pfam" id="PF00749">
    <property type="entry name" value="tRNA-synt_1c"/>
    <property type="match status" value="1"/>
</dbReference>
<evidence type="ECO:0000256" key="2">
    <source>
        <dbReference type="ARBA" id="ARBA00007894"/>
    </source>
</evidence>
<dbReference type="NCBIfam" id="TIGR00464">
    <property type="entry name" value="gltX_bact"/>
    <property type="match status" value="1"/>
</dbReference>
<feature type="region of interest" description="Disordered" evidence="18">
    <location>
        <begin position="1"/>
        <end position="30"/>
    </location>
</feature>
<feature type="compositionally biased region" description="Basic and acidic residues" evidence="18">
    <location>
        <begin position="13"/>
        <end position="27"/>
    </location>
</feature>
<proteinExistence type="inferred from homology"/>
<name>A0A016TQI1_9BILA</name>
<dbReference type="GO" id="GO:0000049">
    <property type="term" value="F:tRNA binding"/>
    <property type="evidence" value="ECO:0007669"/>
    <property type="project" value="InterPro"/>
</dbReference>
<reference evidence="21" key="1">
    <citation type="journal article" date="2015" name="Nat. Genet.">
        <title>The genome and transcriptome of the zoonotic hookworm Ancylostoma ceylanicum identify infection-specific gene families.</title>
        <authorList>
            <person name="Schwarz E.M."/>
            <person name="Hu Y."/>
            <person name="Antoshechkin I."/>
            <person name="Miller M.M."/>
            <person name="Sternberg P.W."/>
            <person name="Aroian R.V."/>
        </authorList>
    </citation>
    <scope>NUCLEOTIDE SEQUENCE</scope>
    <source>
        <strain evidence="21">HY135</strain>
    </source>
</reference>
<evidence type="ECO:0000256" key="7">
    <source>
        <dbReference type="ARBA" id="ARBA00022917"/>
    </source>
</evidence>
<dbReference type="GO" id="GO:0006424">
    <property type="term" value="P:glutamyl-tRNA aminoacylation"/>
    <property type="evidence" value="ECO:0007669"/>
    <property type="project" value="InterPro"/>
</dbReference>